<evidence type="ECO:0000313" key="1">
    <source>
        <dbReference type="EMBL" id="KNE23853.1"/>
    </source>
</evidence>
<protein>
    <submittedName>
        <fullName evidence="1">Uncharacterized protein</fullName>
    </submittedName>
</protein>
<accession>A0AAW3HW33</accession>
<name>A0AAW3HW33_9BURK</name>
<comment type="caution">
    <text evidence="1">The sequence shown here is derived from an EMBL/GenBank/DDBJ whole genome shotgun (WGS) entry which is preliminary data.</text>
</comment>
<sequence length="103" mass="11283">MYEAMKALRSPTAGGALALPELNADLIEILGRPNFMCSHIAQLLRLGGVEIATKAEAEQATVIHWLLGFYFKHGSQWAEKASEDLNQRRNAAFSAQQGKGREA</sequence>
<proteinExistence type="predicted"/>
<organism evidence="1 2">
    <name type="scientific">Achromobacter spanius</name>
    <dbReference type="NCBI Taxonomy" id="217203"/>
    <lineage>
        <taxon>Bacteria</taxon>
        <taxon>Pseudomonadati</taxon>
        <taxon>Pseudomonadota</taxon>
        <taxon>Betaproteobacteria</taxon>
        <taxon>Burkholderiales</taxon>
        <taxon>Alcaligenaceae</taxon>
        <taxon>Achromobacter</taxon>
    </lineage>
</organism>
<dbReference type="EMBL" id="LGVG01000054">
    <property type="protein sequence ID" value="KNE23853.1"/>
    <property type="molecule type" value="Genomic_DNA"/>
</dbReference>
<dbReference type="Proteomes" id="UP000037511">
    <property type="component" value="Unassembled WGS sequence"/>
</dbReference>
<evidence type="ECO:0000313" key="2">
    <source>
        <dbReference type="Proteomes" id="UP000037511"/>
    </source>
</evidence>
<reference evidence="1 2" key="1">
    <citation type="submission" date="2015-07" db="EMBL/GenBank/DDBJ databases">
        <title>Draft genome of Achromobacter spanius.</title>
        <authorList>
            <person name="Wang X."/>
        </authorList>
    </citation>
    <scope>NUCLEOTIDE SEQUENCE [LARGE SCALE GENOMIC DNA]</scope>
    <source>
        <strain evidence="1 2">CGMCC9173</strain>
    </source>
</reference>
<dbReference type="AlphaFoldDB" id="A0AAW3HW33"/>
<gene>
    <name evidence="1" type="ORF">AFM18_26390</name>
</gene>